<dbReference type="GO" id="GO:0003810">
    <property type="term" value="F:protein-glutamine gamma-glutamyltransferase activity"/>
    <property type="evidence" value="ECO:0007669"/>
    <property type="project" value="InterPro"/>
</dbReference>
<keyword evidence="2" id="KW-0749">Sporulation</keyword>
<evidence type="ECO:0000256" key="3">
    <source>
        <dbReference type="ARBA" id="ARBA00023315"/>
    </source>
</evidence>
<dbReference type="PATRIC" id="fig|218284.4.peg.681"/>
<keyword evidence="1" id="KW-0808">Transferase</keyword>
<evidence type="ECO:0008006" key="6">
    <source>
        <dbReference type="Google" id="ProtNLM"/>
    </source>
</evidence>
<proteinExistence type="predicted"/>
<dbReference type="Pfam" id="PF20085">
    <property type="entry name" value="TGL"/>
    <property type="match status" value="1"/>
</dbReference>
<protein>
    <recommendedName>
        <fullName evidence="6">Protein-glutamine gamma-glutamyltransferase</fullName>
    </recommendedName>
</protein>
<comment type="caution">
    <text evidence="4">The sequence shown here is derived from an EMBL/GenBank/DDBJ whole genome shotgun (WGS) entry which is preliminary data.</text>
</comment>
<dbReference type="eggNOG" id="ENOG502ZCJ1">
    <property type="taxonomic scope" value="Bacteria"/>
</dbReference>
<organism evidence="4 5">
    <name type="scientific">Rossellomorea vietnamensis</name>
    <dbReference type="NCBI Taxonomy" id="218284"/>
    <lineage>
        <taxon>Bacteria</taxon>
        <taxon>Bacillati</taxon>
        <taxon>Bacillota</taxon>
        <taxon>Bacilli</taxon>
        <taxon>Bacillales</taxon>
        <taxon>Bacillaceae</taxon>
        <taxon>Rossellomorea</taxon>
    </lineage>
</organism>
<dbReference type="OrthoDB" id="1845399at2"/>
<keyword evidence="3" id="KW-0012">Acyltransferase</keyword>
<dbReference type="InterPro" id="IPR020916">
    <property type="entry name" value="Gln_gamma-glutamylTfrase_bac"/>
</dbReference>
<sequence length="239" mass="27987">MIIIENESTPKDLPNLSAVEENIFTTLKESPTDYRYRNLPELKYELKVRERIISNAKKMNESDATFSAFEHSKFNPAFWTKTPYGYQLKESKLPSDAIDDIFTNSSAYSFECVTSIVLIYYKSILDTIQPSYFNELYAHLLVWGHNYDDDLPMVTYKGLDYIPGDVYYFFNPDFEDPIWMGENSVFIKEDQYFGHGVGLMTHDEMIEALNTLRKKDATKSAYLLEQVTRLKFSDLYRYT</sequence>
<dbReference type="EMBL" id="LIXZ01000002">
    <property type="protein sequence ID" value="KPL60761.1"/>
    <property type="molecule type" value="Genomic_DNA"/>
</dbReference>
<evidence type="ECO:0000256" key="2">
    <source>
        <dbReference type="ARBA" id="ARBA00022969"/>
    </source>
</evidence>
<accession>A0A0P6W721</accession>
<dbReference type="Proteomes" id="UP000050398">
    <property type="component" value="Unassembled WGS sequence"/>
</dbReference>
<reference evidence="4 5" key="1">
    <citation type="submission" date="2015-08" db="EMBL/GenBank/DDBJ databases">
        <title>Draft Genome Sequence of Bacillus vietnamensis UCD-SED5.</title>
        <authorList>
            <person name="Lee R.D."/>
            <person name="Jospin G."/>
            <person name="Lang J.M."/>
            <person name="Coil D.A."/>
            <person name="Eisen J.A."/>
        </authorList>
    </citation>
    <scope>NUCLEOTIDE SEQUENCE [LARGE SCALE GENOMIC DNA]</scope>
    <source>
        <strain evidence="4 5">UCD-SED5</strain>
    </source>
</reference>
<evidence type="ECO:0000256" key="1">
    <source>
        <dbReference type="ARBA" id="ARBA00022679"/>
    </source>
</evidence>
<name>A0A0P6W721_9BACI</name>
<evidence type="ECO:0000313" key="5">
    <source>
        <dbReference type="Proteomes" id="UP000050398"/>
    </source>
</evidence>
<evidence type="ECO:0000313" key="4">
    <source>
        <dbReference type="EMBL" id="KPL60761.1"/>
    </source>
</evidence>
<dbReference type="AlphaFoldDB" id="A0A0P6W721"/>
<dbReference type="GO" id="GO:0030435">
    <property type="term" value="P:sporulation resulting in formation of a cellular spore"/>
    <property type="evidence" value="ECO:0007669"/>
    <property type="project" value="UniProtKB-KW"/>
</dbReference>
<gene>
    <name evidence="4" type="ORF">AM506_03190</name>
</gene>
<dbReference type="RefSeq" id="WP_060670768.1">
    <property type="nucleotide sequence ID" value="NZ_JBCNGU010000018.1"/>
</dbReference>